<dbReference type="EMBL" id="FR824239">
    <property type="protein sequence ID" value="CCA23458.1"/>
    <property type="molecule type" value="Genomic_DNA"/>
</dbReference>
<proteinExistence type="predicted"/>
<accession>F0WQ53</accession>
<organism evidence="3">
    <name type="scientific">Albugo laibachii Nc14</name>
    <dbReference type="NCBI Taxonomy" id="890382"/>
    <lineage>
        <taxon>Eukaryota</taxon>
        <taxon>Sar</taxon>
        <taxon>Stramenopiles</taxon>
        <taxon>Oomycota</taxon>
        <taxon>Peronosporomycetes</taxon>
        <taxon>Albuginales</taxon>
        <taxon>Albuginaceae</taxon>
        <taxon>Albugo</taxon>
    </lineage>
</organism>
<evidence type="ECO:0000256" key="2">
    <source>
        <dbReference type="SAM" id="MobiDB-lite"/>
    </source>
</evidence>
<feature type="coiled-coil region" evidence="1">
    <location>
        <begin position="136"/>
        <end position="180"/>
    </location>
</feature>
<feature type="compositionally biased region" description="Basic and acidic residues" evidence="2">
    <location>
        <begin position="1"/>
        <end position="11"/>
    </location>
</feature>
<feature type="compositionally biased region" description="Low complexity" evidence="2">
    <location>
        <begin position="334"/>
        <end position="348"/>
    </location>
</feature>
<feature type="region of interest" description="Disordered" evidence="2">
    <location>
        <begin position="330"/>
        <end position="358"/>
    </location>
</feature>
<protein>
    <submittedName>
        <fullName evidence="3">AlNc14C194G8533 protein</fullName>
    </submittedName>
</protein>
<evidence type="ECO:0000256" key="1">
    <source>
        <dbReference type="SAM" id="Coils"/>
    </source>
</evidence>
<reference evidence="3" key="2">
    <citation type="submission" date="2011-02" db="EMBL/GenBank/DDBJ databases">
        <authorList>
            <person name="MacLean D."/>
        </authorList>
    </citation>
    <scope>NUCLEOTIDE SEQUENCE</scope>
</reference>
<evidence type="ECO:0000313" key="3">
    <source>
        <dbReference type="EMBL" id="CCA23458.1"/>
    </source>
</evidence>
<gene>
    <name evidence="3" type="primary">AlNc14C194G8533</name>
    <name evidence="3" type="ORF">ALNC14_096020</name>
</gene>
<feature type="region of interest" description="Disordered" evidence="2">
    <location>
        <begin position="107"/>
        <end position="130"/>
    </location>
</feature>
<dbReference type="HOGENOM" id="CLU_680458_0_0_1"/>
<dbReference type="AlphaFoldDB" id="F0WQ53"/>
<feature type="coiled-coil region" evidence="1">
    <location>
        <begin position="244"/>
        <end position="308"/>
    </location>
</feature>
<feature type="region of interest" description="Disordered" evidence="2">
    <location>
        <begin position="384"/>
        <end position="405"/>
    </location>
</feature>
<sequence length="405" mass="47037">METPKECDKYSVLEGNDATDSERDQSQEEEREQSDNPLENSERKPELQVSNTHIDVRFSLQKAKAHIEFLTRVLAQLKFEHQQEHLRWNSLQSKGIVDSQHTHVNPIHSEESERSFDTIERDEERNEEESPLSINIDDYIREIDILRSQSSELKKENVRLECKIEQLEAATKRYERVHEEEMTTDGSKIIHANSTLTSPTTSLSQKADCVEDCESTASVSDHPNQSDKKVQELWQTIKSLQLYVELYRTEKNELLRQRDEAMDSAERALEANVRLAGNANPHQKIKYLQSMKNENVAFQKKIRELQLRLRSRDTKLCTVCDSKAQKYINHKSRSTTSQSHESTSQASSQDEDSVKLKNERNDLFRKMWSRNKKLQAEVDHLRAKKKALSLEESSRTKGGRIAKRS</sequence>
<keyword evidence="1" id="KW-0175">Coiled coil</keyword>
<feature type="region of interest" description="Disordered" evidence="2">
    <location>
        <begin position="1"/>
        <end position="48"/>
    </location>
</feature>
<name>F0WQ53_9STRA</name>
<reference evidence="3" key="1">
    <citation type="journal article" date="2011" name="PLoS Biol.">
        <title>Gene gain and loss during evolution of obligate parasitism in the white rust pathogen of Arabidopsis thaliana.</title>
        <authorList>
            <person name="Kemen E."/>
            <person name="Gardiner A."/>
            <person name="Schultz-Larsen T."/>
            <person name="Kemen A.C."/>
            <person name="Balmuth A.L."/>
            <person name="Robert-Seilaniantz A."/>
            <person name="Bailey K."/>
            <person name="Holub E."/>
            <person name="Studholme D.J."/>
            <person name="Maclean D."/>
            <person name="Jones J.D."/>
        </authorList>
    </citation>
    <scope>NUCLEOTIDE SEQUENCE</scope>
</reference>
<feature type="compositionally biased region" description="Basic and acidic residues" evidence="2">
    <location>
        <begin position="108"/>
        <end position="124"/>
    </location>
</feature>